<reference evidence="9 10" key="1">
    <citation type="submission" date="2020-08" db="EMBL/GenBank/DDBJ databases">
        <title>Genomic Encyclopedia of Type Strains, Phase IV (KMG-IV): sequencing the most valuable type-strain genomes for metagenomic binning, comparative biology and taxonomic classification.</title>
        <authorList>
            <person name="Goeker M."/>
        </authorList>
    </citation>
    <scope>NUCLEOTIDE SEQUENCE [LARGE SCALE GENOMIC DNA]</scope>
    <source>
        <strain evidence="9 10">DSM 29854</strain>
    </source>
</reference>
<evidence type="ECO:0000256" key="5">
    <source>
        <dbReference type="ARBA" id="ARBA00022989"/>
    </source>
</evidence>
<evidence type="ECO:0000256" key="2">
    <source>
        <dbReference type="ARBA" id="ARBA00006448"/>
    </source>
</evidence>
<keyword evidence="10" id="KW-1185">Reference proteome</keyword>
<comment type="similarity">
    <text evidence="2">Belongs to the UPF0702 family.</text>
</comment>
<evidence type="ECO:0000313" key="10">
    <source>
        <dbReference type="Proteomes" id="UP000563094"/>
    </source>
</evidence>
<dbReference type="InterPro" id="IPR007353">
    <property type="entry name" value="DUF421"/>
</dbReference>
<evidence type="ECO:0000256" key="6">
    <source>
        <dbReference type="ARBA" id="ARBA00023136"/>
    </source>
</evidence>
<dbReference type="PANTHER" id="PTHR34582">
    <property type="entry name" value="UPF0702 TRANSMEMBRANE PROTEIN YCAP"/>
    <property type="match status" value="1"/>
</dbReference>
<feature type="domain" description="YetF C-terminal" evidence="8">
    <location>
        <begin position="107"/>
        <end position="171"/>
    </location>
</feature>
<dbReference type="InterPro" id="IPR023090">
    <property type="entry name" value="UPF0702_alpha/beta_dom_sf"/>
</dbReference>
<sequence>MDARFWGMMELLDTILGIGVEKLNWWQMGLRAVIVFFVGLLYIRVANKRIFGRHSAFDIVLGVMFGSIMSRAITGNSPFFPTLVAGLVLILLHRLLAAAAYRTGSGVSNFLKGHTVTLVRNGELQREVMQAHNITENDIHEAIRSSGKPEELEKVKSACLERSGSISVVMED</sequence>
<dbReference type="PANTHER" id="PTHR34582:SF6">
    <property type="entry name" value="UPF0702 TRANSMEMBRANE PROTEIN YCAP"/>
    <property type="match status" value="1"/>
</dbReference>
<dbReference type="Gene3D" id="3.30.240.20">
    <property type="entry name" value="bsu07140 like domains"/>
    <property type="match status" value="1"/>
</dbReference>
<dbReference type="GO" id="GO:0005886">
    <property type="term" value="C:plasma membrane"/>
    <property type="evidence" value="ECO:0007669"/>
    <property type="project" value="UniProtKB-SubCell"/>
</dbReference>
<evidence type="ECO:0000256" key="3">
    <source>
        <dbReference type="ARBA" id="ARBA00022475"/>
    </source>
</evidence>
<dbReference type="Pfam" id="PF04239">
    <property type="entry name" value="DUF421"/>
    <property type="match status" value="1"/>
</dbReference>
<keyword evidence="3" id="KW-1003">Cell membrane</keyword>
<dbReference type="RefSeq" id="WP_241498914.1">
    <property type="nucleotide sequence ID" value="NZ_JACJIQ010000013.1"/>
</dbReference>
<keyword evidence="5 7" id="KW-1133">Transmembrane helix</keyword>
<evidence type="ECO:0000256" key="1">
    <source>
        <dbReference type="ARBA" id="ARBA00004651"/>
    </source>
</evidence>
<keyword evidence="6 7" id="KW-0472">Membrane</keyword>
<protein>
    <submittedName>
        <fullName evidence="9">Uncharacterized membrane protein YcaP (DUF421 family)</fullName>
    </submittedName>
</protein>
<name>A0A839GVH0_9BACT</name>
<evidence type="ECO:0000256" key="7">
    <source>
        <dbReference type="SAM" id="Phobius"/>
    </source>
</evidence>
<feature type="transmembrane region" description="Helical" evidence="7">
    <location>
        <begin position="25"/>
        <end position="43"/>
    </location>
</feature>
<accession>A0A839GVH0</accession>
<feature type="transmembrane region" description="Helical" evidence="7">
    <location>
        <begin position="55"/>
        <end position="73"/>
    </location>
</feature>
<evidence type="ECO:0000256" key="4">
    <source>
        <dbReference type="ARBA" id="ARBA00022692"/>
    </source>
</evidence>
<organism evidence="9 10">
    <name type="scientific">Rufibacter quisquiliarum</name>
    <dbReference type="NCBI Taxonomy" id="1549639"/>
    <lineage>
        <taxon>Bacteria</taxon>
        <taxon>Pseudomonadati</taxon>
        <taxon>Bacteroidota</taxon>
        <taxon>Cytophagia</taxon>
        <taxon>Cytophagales</taxon>
        <taxon>Hymenobacteraceae</taxon>
        <taxon>Rufibacter</taxon>
    </lineage>
</organism>
<comment type="caution">
    <text evidence="9">The sequence shown here is derived from an EMBL/GenBank/DDBJ whole genome shotgun (WGS) entry which is preliminary data.</text>
</comment>
<gene>
    <name evidence="9" type="ORF">FHS90_003156</name>
</gene>
<proteinExistence type="inferred from homology"/>
<keyword evidence="4 7" id="KW-0812">Transmembrane</keyword>
<dbReference type="EMBL" id="JACJIQ010000013">
    <property type="protein sequence ID" value="MBA9078428.1"/>
    <property type="molecule type" value="Genomic_DNA"/>
</dbReference>
<feature type="transmembrane region" description="Helical" evidence="7">
    <location>
        <begin position="79"/>
        <end position="101"/>
    </location>
</feature>
<dbReference type="AlphaFoldDB" id="A0A839GVH0"/>
<evidence type="ECO:0000259" key="8">
    <source>
        <dbReference type="Pfam" id="PF04239"/>
    </source>
</evidence>
<evidence type="ECO:0000313" key="9">
    <source>
        <dbReference type="EMBL" id="MBA9078428.1"/>
    </source>
</evidence>
<comment type="subcellular location">
    <subcellularLocation>
        <location evidence="1">Cell membrane</location>
        <topology evidence="1">Multi-pass membrane protein</topology>
    </subcellularLocation>
</comment>
<dbReference type="Proteomes" id="UP000563094">
    <property type="component" value="Unassembled WGS sequence"/>
</dbReference>